<name>A0A6G1GEQ6_9PEZI</name>
<evidence type="ECO:0000259" key="2">
    <source>
        <dbReference type="Pfam" id="PF18566"/>
    </source>
</evidence>
<dbReference type="Proteomes" id="UP000504638">
    <property type="component" value="Unplaced"/>
</dbReference>
<organism evidence="3">
    <name type="scientific">Eremomyces bilateralis CBS 781.70</name>
    <dbReference type="NCBI Taxonomy" id="1392243"/>
    <lineage>
        <taxon>Eukaryota</taxon>
        <taxon>Fungi</taxon>
        <taxon>Dikarya</taxon>
        <taxon>Ascomycota</taxon>
        <taxon>Pezizomycotina</taxon>
        <taxon>Dothideomycetes</taxon>
        <taxon>Dothideomycetes incertae sedis</taxon>
        <taxon>Eremomycetales</taxon>
        <taxon>Eremomycetaceae</taxon>
        <taxon>Eremomyces</taxon>
    </lineage>
</organism>
<proteinExistence type="predicted"/>
<sequence>MAIITTTTTVKSEKQLGARALTGTFDWKDVLIPRDAGTGVTKWYYQRRTIYQYALVAGLGLLTFYNSENPRMRAAALGVLFPGAGFIAVGTIWSVLAFIVSTALLPLLLFAWFASGGVSLPLALYLGDILLAAAMAGKPVLELAAPLWVTIVAVGISVITFRTLNANNEARERGKKRNEYLISTVQEIQQQGVSSQAAPGTREMDLDTLRFLQWTLEMGLAPRDDWSYHDVIDQFQTSAIRYQLYGGGWDLALYQSIYAPNFHGYLSLAQRNLIEKSLTKKVMNFWQWESLFGKFKTMDIDPIRKDNIMVSGYILLSCALYQANTGDNRYTKPGSLAFEVTHNDVYKYDIQSVAELVFFNMDQNPYTLYPCEPNWVYAICNLIGVIGLQASDRVLGNKFADRIRERFESALEREFSNADGTILPIRSELTGFTIPGLAGTISDASVCMQGSPYIPAIAHRNWAFIKRENLKYNKDGKLELVGLIGADKLDPGNYKEGVGAIRANLAAVAAEFGDAQIAHDLVKQVDEEYHPVKETKSGSRKNQGLSTILHGSTLRARMSGFQDWSNLVGKGIPEITRSGPILEEVTFPDVLVAKAYSVDGESVDLVLYDGKAPGRFQLGFTQLRPGATYSLGKQTATADEEGHASFELEIRGRTAVKLEPVA</sequence>
<dbReference type="GeneID" id="54414281"/>
<feature type="domain" description="Linalool dehydratase/isomerase" evidence="2">
    <location>
        <begin position="241"/>
        <end position="535"/>
    </location>
</feature>
<protein>
    <recommendedName>
        <fullName evidence="2">Linalool dehydratase/isomerase domain-containing protein</fullName>
    </recommendedName>
</protein>
<feature type="transmembrane region" description="Helical" evidence="1">
    <location>
        <begin position="143"/>
        <end position="161"/>
    </location>
</feature>
<dbReference type="EMBL" id="ML975150">
    <property type="protein sequence ID" value="KAF1816396.1"/>
    <property type="molecule type" value="Genomic_DNA"/>
</dbReference>
<reference evidence="5" key="3">
    <citation type="submission" date="2025-04" db="UniProtKB">
        <authorList>
            <consortium name="RefSeq"/>
        </authorList>
    </citation>
    <scope>IDENTIFICATION</scope>
    <source>
        <strain evidence="5">CBS 781.70</strain>
    </source>
</reference>
<feature type="transmembrane region" description="Helical" evidence="1">
    <location>
        <begin position="79"/>
        <end position="104"/>
    </location>
</feature>
<gene>
    <name evidence="3 5" type="ORF">P152DRAFT_121713</name>
</gene>
<dbReference type="RefSeq" id="XP_033538027.1">
    <property type="nucleotide sequence ID" value="XM_033673711.1"/>
</dbReference>
<feature type="transmembrane region" description="Helical" evidence="1">
    <location>
        <begin position="110"/>
        <end position="131"/>
    </location>
</feature>
<reference evidence="3 5" key="1">
    <citation type="submission" date="2020-01" db="EMBL/GenBank/DDBJ databases">
        <authorList>
            <consortium name="DOE Joint Genome Institute"/>
            <person name="Haridas S."/>
            <person name="Albert R."/>
            <person name="Binder M."/>
            <person name="Bloem J."/>
            <person name="Labutti K."/>
            <person name="Salamov A."/>
            <person name="Andreopoulos B."/>
            <person name="Baker S.E."/>
            <person name="Barry K."/>
            <person name="Bills G."/>
            <person name="Bluhm B.H."/>
            <person name="Cannon C."/>
            <person name="Castanera R."/>
            <person name="Culley D.E."/>
            <person name="Daum C."/>
            <person name="Ezra D."/>
            <person name="Gonzalez J.B."/>
            <person name="Henrissat B."/>
            <person name="Kuo A."/>
            <person name="Liang C."/>
            <person name="Lipzen A."/>
            <person name="Lutzoni F."/>
            <person name="Magnuson J."/>
            <person name="Mondo S."/>
            <person name="Nolan M."/>
            <person name="Ohm R."/>
            <person name="Pangilinan J."/>
            <person name="Park H.-J."/>
            <person name="Ramirez L."/>
            <person name="Alfaro M."/>
            <person name="Sun H."/>
            <person name="Tritt A."/>
            <person name="Yoshinaga Y."/>
            <person name="Zwiers L.-H."/>
            <person name="Turgeon B.G."/>
            <person name="Goodwin S.B."/>
            <person name="Spatafora J.W."/>
            <person name="Crous P.W."/>
            <person name="Grigoriev I.V."/>
        </authorList>
    </citation>
    <scope>NUCLEOTIDE SEQUENCE</scope>
    <source>
        <strain evidence="3 5">CBS 781.70</strain>
    </source>
</reference>
<evidence type="ECO:0000313" key="3">
    <source>
        <dbReference type="EMBL" id="KAF1816396.1"/>
    </source>
</evidence>
<keyword evidence="1" id="KW-1133">Transmembrane helix</keyword>
<dbReference type="AlphaFoldDB" id="A0A6G1GEQ6"/>
<evidence type="ECO:0000313" key="4">
    <source>
        <dbReference type="Proteomes" id="UP000504638"/>
    </source>
</evidence>
<evidence type="ECO:0000256" key="1">
    <source>
        <dbReference type="SAM" id="Phobius"/>
    </source>
</evidence>
<dbReference type="InterPro" id="IPR041411">
    <property type="entry name" value="Ldi"/>
</dbReference>
<keyword evidence="4" id="KW-1185">Reference proteome</keyword>
<evidence type="ECO:0000313" key="5">
    <source>
        <dbReference type="RefSeq" id="XP_033538027.1"/>
    </source>
</evidence>
<dbReference type="OrthoDB" id="9979195at2759"/>
<keyword evidence="1" id="KW-0472">Membrane</keyword>
<keyword evidence="1" id="KW-0812">Transmembrane</keyword>
<dbReference type="Pfam" id="PF18566">
    <property type="entry name" value="Ldi"/>
    <property type="match status" value="1"/>
</dbReference>
<reference evidence="5" key="2">
    <citation type="submission" date="2020-04" db="EMBL/GenBank/DDBJ databases">
        <authorList>
            <consortium name="NCBI Genome Project"/>
        </authorList>
    </citation>
    <scope>NUCLEOTIDE SEQUENCE</scope>
    <source>
        <strain evidence="5">CBS 781.70</strain>
    </source>
</reference>
<accession>A0A6G1GEQ6</accession>